<accession>A0A5C4TCP4</accession>
<protein>
    <submittedName>
        <fullName evidence="1">Sporulation protein Cse60</fullName>
    </submittedName>
</protein>
<dbReference type="Pfam" id="PF10957">
    <property type="entry name" value="Spore_Cse60"/>
    <property type="match status" value="1"/>
</dbReference>
<keyword evidence="2" id="KW-1185">Reference proteome</keyword>
<dbReference type="OrthoDB" id="1653053at2"/>
<evidence type="ECO:0000313" key="2">
    <source>
        <dbReference type="Proteomes" id="UP000307943"/>
    </source>
</evidence>
<gene>
    <name evidence="1" type="ORF">FE784_08315</name>
</gene>
<name>A0A5C4TCP4_9BACL</name>
<dbReference type="AlphaFoldDB" id="A0A5C4TCP4"/>
<evidence type="ECO:0000313" key="1">
    <source>
        <dbReference type="EMBL" id="TNJ66864.1"/>
    </source>
</evidence>
<dbReference type="Proteomes" id="UP000307943">
    <property type="component" value="Unassembled WGS sequence"/>
</dbReference>
<comment type="caution">
    <text evidence="1">The sequence shown here is derived from an EMBL/GenBank/DDBJ whole genome shotgun (WGS) entry which is preliminary data.</text>
</comment>
<dbReference type="RefSeq" id="WP_139601668.1">
    <property type="nucleotide sequence ID" value="NZ_VDCQ01000008.1"/>
</dbReference>
<dbReference type="EMBL" id="VDCQ01000008">
    <property type="protein sequence ID" value="TNJ66864.1"/>
    <property type="molecule type" value="Genomic_DNA"/>
</dbReference>
<organism evidence="1 2">
    <name type="scientific">Paenibacillus hemerocallicola</name>
    <dbReference type="NCBI Taxonomy" id="1172614"/>
    <lineage>
        <taxon>Bacteria</taxon>
        <taxon>Bacillati</taxon>
        <taxon>Bacillota</taxon>
        <taxon>Bacilli</taxon>
        <taxon>Bacillales</taxon>
        <taxon>Paenibacillaceae</taxon>
        <taxon>Paenibacillus</taxon>
    </lineage>
</organism>
<dbReference type="InterPro" id="IPR020296">
    <property type="entry name" value="Spore_Cse60"/>
</dbReference>
<sequence length="66" mass="7419">MIQVKEFVDTDKSYAEKRANEFLAELKEDQIVNICYGSIMKPSPSGTVYPRSTILVVYKTGGEDSK</sequence>
<proteinExistence type="predicted"/>
<reference evidence="1 2" key="1">
    <citation type="submission" date="2019-05" db="EMBL/GenBank/DDBJ databases">
        <title>We sequenced the genome of Paenibacillus hemerocallicola KCTC 33185 for further insight into its adaptation and study the phylogeny of Paenibacillus.</title>
        <authorList>
            <person name="Narsing Rao M.P."/>
        </authorList>
    </citation>
    <scope>NUCLEOTIDE SEQUENCE [LARGE SCALE GENOMIC DNA]</scope>
    <source>
        <strain evidence="1 2">KCTC 33185</strain>
    </source>
</reference>